<dbReference type="InterPro" id="IPR028606">
    <property type="entry name" value="Clp1"/>
</dbReference>
<dbReference type="GO" id="GO:0031124">
    <property type="term" value="P:mRNA 3'-end processing"/>
    <property type="evidence" value="ECO:0007669"/>
    <property type="project" value="UniProtKB-UniRule"/>
</dbReference>
<feature type="domain" description="Clp1 C-terminal" evidence="11">
    <location>
        <begin position="363"/>
        <end position="459"/>
    </location>
</feature>
<evidence type="ECO:0000256" key="2">
    <source>
        <dbReference type="ARBA" id="ARBA00004123"/>
    </source>
</evidence>
<comment type="function">
    <text evidence="1">Polynucleotide 5'-kinase involved in rRNA processing.</text>
</comment>
<evidence type="ECO:0000256" key="9">
    <source>
        <dbReference type="HAMAP-Rule" id="MF_03035"/>
    </source>
</evidence>
<feature type="region of interest" description="Disordered" evidence="10">
    <location>
        <begin position="1"/>
        <end position="20"/>
    </location>
</feature>
<reference evidence="14" key="1">
    <citation type="submission" date="2022-10" db="EMBL/GenBank/DDBJ databases">
        <title>Determination and structural analysis of whole genome sequence of Sarocladium strictum F4-1.</title>
        <authorList>
            <person name="Hu L."/>
            <person name="Jiang Y."/>
        </authorList>
    </citation>
    <scope>NUCLEOTIDE SEQUENCE</scope>
    <source>
        <strain evidence="14">F4-1</strain>
    </source>
</reference>
<evidence type="ECO:0000256" key="6">
    <source>
        <dbReference type="ARBA" id="ARBA00022741"/>
    </source>
</evidence>
<dbReference type="PANTHER" id="PTHR12755:SF6">
    <property type="entry name" value="POLYRIBONUCLEOTIDE 5'-HYDROXYL-KINASE CLP1"/>
    <property type="match status" value="1"/>
</dbReference>
<gene>
    <name evidence="9" type="primary">CLP1</name>
    <name evidence="14" type="ORF">NLU13_5885</name>
</gene>
<comment type="caution">
    <text evidence="9">Lacks conserved residue(s) required for the propagation of feature annotation.</text>
</comment>
<comment type="subunit">
    <text evidence="9">Component of a pre-mRNA cleavage factor complex. Interacts directly with PCF11.</text>
</comment>
<evidence type="ECO:0000256" key="1">
    <source>
        <dbReference type="ARBA" id="ARBA00003798"/>
    </source>
</evidence>
<evidence type="ECO:0000256" key="7">
    <source>
        <dbReference type="ARBA" id="ARBA00022840"/>
    </source>
</evidence>
<dbReference type="Pfam" id="PF16575">
    <property type="entry name" value="CLP1_P"/>
    <property type="match status" value="2"/>
</dbReference>
<name>A0AA39GEV5_SARSR</name>
<dbReference type="AlphaFoldDB" id="A0AA39GEV5"/>
<keyword evidence="8 9" id="KW-0539">Nucleus</keyword>
<dbReference type="GO" id="GO:0051731">
    <property type="term" value="F:polynucleotide 5'-hydroxyl-kinase activity"/>
    <property type="evidence" value="ECO:0007669"/>
    <property type="project" value="InterPro"/>
</dbReference>
<comment type="subcellular location">
    <subcellularLocation>
        <location evidence="2 9">Nucleus</location>
    </subcellularLocation>
</comment>
<comment type="caution">
    <text evidence="14">The sequence shown here is derived from an EMBL/GenBank/DDBJ whole genome shotgun (WGS) entry which is preliminary data.</text>
</comment>
<organism evidence="14 15">
    <name type="scientific">Sarocladium strictum</name>
    <name type="common">Black bundle disease fungus</name>
    <name type="synonym">Acremonium strictum</name>
    <dbReference type="NCBI Taxonomy" id="5046"/>
    <lineage>
        <taxon>Eukaryota</taxon>
        <taxon>Fungi</taxon>
        <taxon>Dikarya</taxon>
        <taxon>Ascomycota</taxon>
        <taxon>Pezizomycotina</taxon>
        <taxon>Sordariomycetes</taxon>
        <taxon>Hypocreomycetidae</taxon>
        <taxon>Hypocreales</taxon>
        <taxon>Sarocladiaceae</taxon>
        <taxon>Sarocladium</taxon>
    </lineage>
</organism>
<dbReference type="Pfam" id="PF06807">
    <property type="entry name" value="Clp1"/>
    <property type="match status" value="1"/>
</dbReference>
<dbReference type="InterPro" id="IPR038238">
    <property type="entry name" value="Clp1_C_sf"/>
</dbReference>
<dbReference type="GO" id="GO:0005849">
    <property type="term" value="C:mRNA cleavage factor complex"/>
    <property type="evidence" value="ECO:0007669"/>
    <property type="project" value="UniProtKB-UniRule"/>
</dbReference>
<evidence type="ECO:0000256" key="10">
    <source>
        <dbReference type="SAM" id="MobiDB-lite"/>
    </source>
</evidence>
<evidence type="ECO:0000259" key="13">
    <source>
        <dbReference type="Pfam" id="PF16575"/>
    </source>
</evidence>
<evidence type="ECO:0000259" key="11">
    <source>
        <dbReference type="Pfam" id="PF06807"/>
    </source>
</evidence>
<evidence type="ECO:0000256" key="4">
    <source>
        <dbReference type="ARBA" id="ARBA00019824"/>
    </source>
</evidence>
<feature type="binding site" evidence="9">
    <location>
        <position position="70"/>
    </location>
    <ligand>
        <name>ATP</name>
        <dbReference type="ChEBI" id="CHEBI:30616"/>
    </ligand>
</feature>
<feature type="binding site" evidence="9">
    <location>
        <position position="29"/>
    </location>
    <ligand>
        <name>ATP</name>
        <dbReference type="ChEBI" id="CHEBI:30616"/>
    </ligand>
</feature>
<keyword evidence="5 9" id="KW-0507">mRNA processing</keyword>
<comment type="function">
    <text evidence="9">Required for endonucleolytic cleavage during polyadenylation-dependent pre-mRNA 3'-end formation.</text>
</comment>
<dbReference type="Pfam" id="PF16573">
    <property type="entry name" value="CLP1_N"/>
    <property type="match status" value="1"/>
</dbReference>
<dbReference type="Gene3D" id="2.60.120.1030">
    <property type="entry name" value="Clp1, DNA binding domain"/>
    <property type="match status" value="1"/>
</dbReference>
<dbReference type="PANTHER" id="PTHR12755">
    <property type="entry name" value="CLEAVAGE/POLYADENYLATION FACTOR IA SUBUNIT CLP1P"/>
    <property type="match status" value="1"/>
</dbReference>
<keyword evidence="7" id="KW-0067">ATP-binding</keyword>
<keyword evidence="6" id="KW-0547">Nucleotide-binding</keyword>
<dbReference type="Proteomes" id="UP001175261">
    <property type="component" value="Unassembled WGS sequence"/>
</dbReference>
<dbReference type="GO" id="GO:0005524">
    <property type="term" value="F:ATP binding"/>
    <property type="evidence" value="ECO:0007669"/>
    <property type="project" value="UniProtKB-UniRule"/>
</dbReference>
<feature type="domain" description="Clp1 P-loop" evidence="13">
    <location>
        <begin position="134"/>
        <end position="187"/>
    </location>
</feature>
<evidence type="ECO:0000256" key="5">
    <source>
        <dbReference type="ARBA" id="ARBA00022664"/>
    </source>
</evidence>
<evidence type="ECO:0000313" key="15">
    <source>
        <dbReference type="Proteomes" id="UP001175261"/>
    </source>
</evidence>
<accession>A0AA39GEV5</accession>
<dbReference type="InterPro" id="IPR010655">
    <property type="entry name" value="Clp1_C"/>
</dbReference>
<dbReference type="Gene3D" id="2.40.30.330">
    <property type="entry name" value="Pre-mRNA cleavage complex subunit Clp1, C-terminal domain"/>
    <property type="match status" value="1"/>
</dbReference>
<dbReference type="EMBL" id="JAPDFR010000005">
    <property type="protein sequence ID" value="KAK0386048.1"/>
    <property type="molecule type" value="Genomic_DNA"/>
</dbReference>
<comment type="similarity">
    <text evidence="9">Belongs to the Clp1 family. Clp1 subfamily.</text>
</comment>
<dbReference type="HAMAP" id="MF_03035">
    <property type="entry name" value="Clp1"/>
    <property type="match status" value="1"/>
</dbReference>
<dbReference type="SUPFAM" id="SSF52540">
    <property type="entry name" value="P-loop containing nucleoside triphosphate hydrolases"/>
    <property type="match status" value="1"/>
</dbReference>
<feature type="domain" description="Clp1 N-terminal" evidence="12">
    <location>
        <begin position="24"/>
        <end position="120"/>
    </location>
</feature>
<dbReference type="InterPro" id="IPR027417">
    <property type="entry name" value="P-loop_NTPase"/>
</dbReference>
<dbReference type="InterPro" id="IPR032319">
    <property type="entry name" value="CLP1_P"/>
</dbReference>
<protein>
    <recommendedName>
        <fullName evidence="4">Polynucleotide 5'-hydroxyl-kinase GRC3</fullName>
    </recommendedName>
    <alternativeName>
        <fullName evidence="3">Polynucleotide 5'-hydroxyl-kinase grc3</fullName>
    </alternativeName>
</protein>
<evidence type="ECO:0000313" key="14">
    <source>
        <dbReference type="EMBL" id="KAK0386048.1"/>
    </source>
</evidence>
<feature type="domain" description="Clp1 P-loop" evidence="13">
    <location>
        <begin position="239"/>
        <end position="356"/>
    </location>
</feature>
<dbReference type="Gene3D" id="3.40.50.300">
    <property type="entry name" value="P-loop containing nucleotide triphosphate hydrolases"/>
    <property type="match status" value="1"/>
</dbReference>
<dbReference type="InterPro" id="IPR045116">
    <property type="entry name" value="Clp1/Grc3"/>
</dbReference>
<keyword evidence="15" id="KW-1185">Reference proteome</keyword>
<dbReference type="GO" id="GO:0006388">
    <property type="term" value="P:tRNA splicing, via endonucleolytic cleavage and ligation"/>
    <property type="evidence" value="ECO:0007669"/>
    <property type="project" value="TreeGrafter"/>
</dbReference>
<dbReference type="InterPro" id="IPR032324">
    <property type="entry name" value="Clp1_N"/>
</dbReference>
<evidence type="ECO:0000259" key="12">
    <source>
        <dbReference type="Pfam" id="PF16573"/>
    </source>
</evidence>
<proteinExistence type="inferred from homology"/>
<evidence type="ECO:0000256" key="8">
    <source>
        <dbReference type="ARBA" id="ARBA00023242"/>
    </source>
</evidence>
<dbReference type="InterPro" id="IPR038239">
    <property type="entry name" value="Clp1_N_sf"/>
</dbReference>
<sequence>MSIPGLGQIPEQPTTTTSTRTISLRPGCEYRFAAPLSSSSPLTIRLLHGTAEKDGTELAPGHTYIFTALRARILTWQGCELEVSGRTEREDIRNYNSPGENPRSSWLNLHAKLQELRETAGRERREGPRVLIAGGKGVGKTMMARTLTAYATRRGEQPLVVNTDPEDGMLTLPGSLSAAVFATIMDVEAADGWGTTPASGPSAVPVKLPLAYSLGRRRWKADVGKEEWKAEGSADADGLCKELVSRLAGKVSKRLSEDEAVKRAGVVVDTAASDAEKDAEMLGHIVDEFSVNIVVVLGTPSLANTLTERFAREKTSIGEPIQVIPLDALDRDSSGMGDEETWPQHTRERAIKEYFFGGGRRTLSPQIQQVDFDAIVIYRYADTPDSPLVRMEPSSELEHWTLAVMYASTRDPADAVRAASVMGYVYVSEVDEEKRKVRMLAPVGGRLGDRPLVVGTWPEPFISLLG</sequence>
<evidence type="ECO:0000256" key="3">
    <source>
        <dbReference type="ARBA" id="ARBA00018706"/>
    </source>
</evidence>